<dbReference type="Proteomes" id="UP000774804">
    <property type="component" value="Unassembled WGS sequence"/>
</dbReference>
<evidence type="ECO:0000313" key="2">
    <source>
        <dbReference type="Proteomes" id="UP000774804"/>
    </source>
</evidence>
<evidence type="ECO:0000313" key="1">
    <source>
        <dbReference type="EMBL" id="KAG2937474.1"/>
    </source>
</evidence>
<proteinExistence type="predicted"/>
<accession>A0A8T1D7Z1</accession>
<name>A0A8T1D7Z1_9STRA</name>
<sequence length="89" mass="10267">MTSVTFNHRTALILADETHVPLFEELQTPSPRLWPVVPRRTPYAWFSRCSINNTMDKAFFGSVDRTCTAPSARDVCSGRWSQRLVPRER</sequence>
<comment type="caution">
    <text evidence="1">The sequence shown here is derived from an EMBL/GenBank/DDBJ whole genome shotgun (WGS) entry which is preliminary data.</text>
</comment>
<organism evidence="1 2">
    <name type="scientific">Phytophthora cactorum</name>
    <dbReference type="NCBI Taxonomy" id="29920"/>
    <lineage>
        <taxon>Eukaryota</taxon>
        <taxon>Sar</taxon>
        <taxon>Stramenopiles</taxon>
        <taxon>Oomycota</taxon>
        <taxon>Peronosporomycetes</taxon>
        <taxon>Peronosporales</taxon>
        <taxon>Peronosporaceae</taxon>
        <taxon>Phytophthora</taxon>
    </lineage>
</organism>
<dbReference type="EMBL" id="RCMI01000077">
    <property type="protein sequence ID" value="KAG2937474.1"/>
    <property type="molecule type" value="Genomic_DNA"/>
</dbReference>
<protein>
    <submittedName>
        <fullName evidence="1">Uncharacterized protein</fullName>
    </submittedName>
</protein>
<dbReference type="AlphaFoldDB" id="A0A8T1D7Z1"/>
<reference evidence="1" key="1">
    <citation type="submission" date="2018-10" db="EMBL/GenBank/DDBJ databases">
        <title>Effector identification in a new, highly contiguous assembly of the strawberry crown rot pathogen Phytophthora cactorum.</title>
        <authorList>
            <person name="Armitage A.D."/>
            <person name="Nellist C.F."/>
            <person name="Bates H."/>
            <person name="Vickerstaff R.J."/>
            <person name="Harrison R.J."/>
        </authorList>
    </citation>
    <scope>NUCLEOTIDE SEQUENCE</scope>
    <source>
        <strain evidence="1">4032</strain>
    </source>
</reference>
<gene>
    <name evidence="1" type="ORF">PC115_g4204</name>
</gene>